<keyword evidence="2" id="KW-1185">Reference proteome</keyword>
<comment type="caution">
    <text evidence="1">The sequence shown here is derived from an EMBL/GenBank/DDBJ whole genome shotgun (WGS) entry which is preliminary data.</text>
</comment>
<sequence>MSQSGPHTGVFQTGSAAASKPAASAPPAASVNGGNPQILSPVLMANGFNVAQGQVVAMPNSALRPTPANSYAMLANPALTMGVGLPQNPNFYALQQQLLLQNQLGMRVRPQMQLASQMPDPATAVSNPTAASAVTPRMSTGAADQQCPRVFRISYMGLR</sequence>
<name>A0ACC1H804_9FUNG</name>
<organism evidence="1 2">
    <name type="scientific">Spiromyces aspiralis</name>
    <dbReference type="NCBI Taxonomy" id="68401"/>
    <lineage>
        <taxon>Eukaryota</taxon>
        <taxon>Fungi</taxon>
        <taxon>Fungi incertae sedis</taxon>
        <taxon>Zoopagomycota</taxon>
        <taxon>Kickxellomycotina</taxon>
        <taxon>Kickxellomycetes</taxon>
        <taxon>Kickxellales</taxon>
        <taxon>Kickxellaceae</taxon>
        <taxon>Spiromyces</taxon>
    </lineage>
</organism>
<accession>A0ACC1H804</accession>
<reference evidence="1" key="1">
    <citation type="submission" date="2022-06" db="EMBL/GenBank/DDBJ databases">
        <title>Phylogenomic reconstructions and comparative analyses of Kickxellomycotina fungi.</title>
        <authorList>
            <person name="Reynolds N.K."/>
            <person name="Stajich J.E."/>
            <person name="Barry K."/>
            <person name="Grigoriev I.V."/>
            <person name="Crous P."/>
            <person name="Smith M.E."/>
        </authorList>
    </citation>
    <scope>NUCLEOTIDE SEQUENCE</scope>
    <source>
        <strain evidence="1">RSA 2271</strain>
    </source>
</reference>
<dbReference type="EMBL" id="JAMZIH010008161">
    <property type="protein sequence ID" value="KAJ1672569.1"/>
    <property type="molecule type" value="Genomic_DNA"/>
</dbReference>
<evidence type="ECO:0000313" key="2">
    <source>
        <dbReference type="Proteomes" id="UP001145114"/>
    </source>
</evidence>
<feature type="non-terminal residue" evidence="1">
    <location>
        <position position="159"/>
    </location>
</feature>
<gene>
    <name evidence="1" type="ORF">EV182_006926</name>
</gene>
<dbReference type="Proteomes" id="UP001145114">
    <property type="component" value="Unassembled WGS sequence"/>
</dbReference>
<protein>
    <submittedName>
        <fullName evidence="1">Uncharacterized protein</fullName>
    </submittedName>
</protein>
<evidence type="ECO:0000313" key="1">
    <source>
        <dbReference type="EMBL" id="KAJ1672569.1"/>
    </source>
</evidence>
<proteinExistence type="predicted"/>